<dbReference type="Gene3D" id="1.10.287.70">
    <property type="match status" value="2"/>
</dbReference>
<feature type="domain" description="Potassium channel" evidence="11">
    <location>
        <begin position="165"/>
        <end position="241"/>
    </location>
</feature>
<feature type="transmembrane region" description="Helical" evidence="10">
    <location>
        <begin position="120"/>
        <end position="140"/>
    </location>
</feature>
<accession>A0ABR4NB17</accession>
<keyword evidence="6 10" id="KW-0472">Membrane</keyword>
<evidence type="ECO:0000256" key="6">
    <source>
        <dbReference type="ARBA" id="ARBA00023136"/>
    </source>
</evidence>
<keyword evidence="7 8" id="KW-0407">Ion channel</keyword>
<feature type="region of interest" description="Disordered" evidence="9">
    <location>
        <begin position="686"/>
        <end position="713"/>
    </location>
</feature>
<feature type="transmembrane region" description="Helical" evidence="10">
    <location>
        <begin position="218"/>
        <end position="238"/>
    </location>
</feature>
<dbReference type="Pfam" id="PF07885">
    <property type="entry name" value="Ion_trans_2"/>
    <property type="match status" value="2"/>
</dbReference>
<dbReference type="PRINTS" id="PR01333">
    <property type="entry name" value="2POREKCHANEL"/>
</dbReference>
<feature type="region of interest" description="Disordered" evidence="9">
    <location>
        <begin position="268"/>
        <end position="331"/>
    </location>
</feature>
<dbReference type="SUPFAM" id="SSF81324">
    <property type="entry name" value="Voltage-gated potassium channels"/>
    <property type="match status" value="2"/>
</dbReference>
<feature type="compositionally biased region" description="Basic residues" evidence="9">
    <location>
        <begin position="779"/>
        <end position="789"/>
    </location>
</feature>
<comment type="similarity">
    <text evidence="8">Belongs to the two pore domain potassium channel (TC 1.A.1.8) family.</text>
</comment>
<evidence type="ECO:0000256" key="4">
    <source>
        <dbReference type="ARBA" id="ARBA00022989"/>
    </source>
</evidence>
<evidence type="ECO:0000256" key="10">
    <source>
        <dbReference type="SAM" id="Phobius"/>
    </source>
</evidence>
<keyword evidence="13" id="KW-1185">Reference proteome</keyword>
<dbReference type="PANTHER" id="PTHR11003">
    <property type="entry name" value="POTASSIUM CHANNEL, SUBFAMILY K"/>
    <property type="match status" value="1"/>
</dbReference>
<gene>
    <name evidence="12" type="ORF">HK105_203821</name>
</gene>
<evidence type="ECO:0000256" key="9">
    <source>
        <dbReference type="SAM" id="MobiDB-lite"/>
    </source>
</evidence>
<protein>
    <recommendedName>
        <fullName evidence="11">Potassium channel domain-containing protein</fullName>
    </recommendedName>
</protein>
<name>A0ABR4NB17_9FUNG</name>
<evidence type="ECO:0000313" key="13">
    <source>
        <dbReference type="Proteomes" id="UP001527925"/>
    </source>
</evidence>
<keyword evidence="2 8" id="KW-0813">Transport</keyword>
<feature type="transmembrane region" description="Helical" evidence="10">
    <location>
        <begin position="601"/>
        <end position="621"/>
    </location>
</feature>
<evidence type="ECO:0000256" key="7">
    <source>
        <dbReference type="ARBA" id="ARBA00023303"/>
    </source>
</evidence>
<dbReference type="InterPro" id="IPR013099">
    <property type="entry name" value="K_chnl_dom"/>
</dbReference>
<keyword evidence="3 8" id="KW-0812">Transmembrane</keyword>
<feature type="region of interest" description="Disordered" evidence="9">
    <location>
        <begin position="760"/>
        <end position="852"/>
    </location>
</feature>
<feature type="compositionally biased region" description="Basic residues" evidence="9">
    <location>
        <begin position="650"/>
        <end position="659"/>
    </location>
</feature>
<dbReference type="InterPro" id="IPR003280">
    <property type="entry name" value="2pore_dom_K_chnl"/>
</dbReference>
<comment type="subcellular location">
    <subcellularLocation>
        <location evidence="1">Membrane</location>
        <topology evidence="1">Multi-pass membrane protein</topology>
    </subcellularLocation>
</comment>
<feature type="transmembrane region" description="Helical" evidence="10">
    <location>
        <begin position="545"/>
        <end position="566"/>
    </location>
</feature>
<evidence type="ECO:0000256" key="5">
    <source>
        <dbReference type="ARBA" id="ARBA00023065"/>
    </source>
</evidence>
<feature type="transmembrane region" description="Helical" evidence="10">
    <location>
        <begin position="572"/>
        <end position="589"/>
    </location>
</feature>
<evidence type="ECO:0000256" key="8">
    <source>
        <dbReference type="RuleBase" id="RU003857"/>
    </source>
</evidence>
<keyword evidence="5 8" id="KW-0406">Ion transport</keyword>
<feature type="compositionally biased region" description="Low complexity" evidence="9">
    <location>
        <begin position="686"/>
        <end position="701"/>
    </location>
</feature>
<dbReference type="Proteomes" id="UP001527925">
    <property type="component" value="Unassembled WGS sequence"/>
</dbReference>
<feature type="transmembrane region" description="Helical" evidence="10">
    <location>
        <begin position="85"/>
        <end position="108"/>
    </location>
</feature>
<feature type="transmembrane region" description="Helical" evidence="10">
    <location>
        <begin position="164"/>
        <end position="185"/>
    </location>
</feature>
<evidence type="ECO:0000259" key="11">
    <source>
        <dbReference type="Pfam" id="PF07885"/>
    </source>
</evidence>
<reference evidence="12 13" key="1">
    <citation type="submission" date="2023-09" db="EMBL/GenBank/DDBJ databases">
        <title>Pangenome analysis of Batrachochytrium dendrobatidis and related Chytrids.</title>
        <authorList>
            <person name="Yacoub M.N."/>
            <person name="Stajich J.E."/>
            <person name="James T.Y."/>
        </authorList>
    </citation>
    <scope>NUCLEOTIDE SEQUENCE [LARGE SCALE GENOMIC DNA]</scope>
    <source>
        <strain evidence="12 13">JEL0888</strain>
    </source>
</reference>
<feature type="transmembrane region" description="Helical" evidence="10">
    <location>
        <begin position="52"/>
        <end position="73"/>
    </location>
</feature>
<feature type="compositionally biased region" description="Low complexity" evidence="9">
    <location>
        <begin position="273"/>
        <end position="297"/>
    </location>
</feature>
<evidence type="ECO:0000256" key="2">
    <source>
        <dbReference type="ARBA" id="ARBA00022448"/>
    </source>
</evidence>
<dbReference type="PANTHER" id="PTHR11003:SF345">
    <property type="entry name" value="TWIK FAMILY OF POTASSIUM CHANNELS PROTEIN 18"/>
    <property type="match status" value="1"/>
</dbReference>
<comment type="caution">
    <text evidence="12">The sequence shown here is derived from an EMBL/GenBank/DDBJ whole genome shotgun (WGS) entry which is preliminary data.</text>
</comment>
<feature type="region of interest" description="Disordered" evidence="9">
    <location>
        <begin position="359"/>
        <end position="396"/>
    </location>
</feature>
<feature type="compositionally biased region" description="Low complexity" evidence="9">
    <location>
        <begin position="798"/>
        <end position="812"/>
    </location>
</feature>
<keyword evidence="4 10" id="KW-1133">Transmembrane helix</keyword>
<evidence type="ECO:0000256" key="1">
    <source>
        <dbReference type="ARBA" id="ARBA00004141"/>
    </source>
</evidence>
<evidence type="ECO:0000313" key="12">
    <source>
        <dbReference type="EMBL" id="KAL2916705.1"/>
    </source>
</evidence>
<feature type="domain" description="Potassium channel" evidence="11">
    <location>
        <begin position="553"/>
        <end position="624"/>
    </location>
</feature>
<evidence type="ECO:0000256" key="3">
    <source>
        <dbReference type="ARBA" id="ARBA00022692"/>
    </source>
</evidence>
<proteinExistence type="inferred from homology"/>
<sequence>MTIKQFIPLLAGILVPLSTFLNLQSVTVPGWTDTALSPSAASDRPVCHRSRLVLSLSLVSLAFGVLATTALFVRMLEKKIKWMTRLIIVGSWCQGLFALLTSAVFYISSPHSVSESYSEAVSYNAVSALVSLISAALVTYHHQTNQAQWYSYTLYELSLSQRQLTLLLISSLVYMTCTAALFGAIEGWVFEDALYWAIASYTTIGFGDIAPESVAGRVLVPPVTIVGIGLIGGLIWALRDVILELMTLQLASQYSKWLASPLLEDHHHHHYQHQQQQQQQQQHQQQQQYSSQVGQQHLGHAQFNAHLSTPGLSPSFPAPTSAVSRGRGGFGLPRPLSADDLVLPRAAQQIDETTPLLGSQDALRPEAGGVGVGGGRGLRESRSPGMRGHVPTRSSDLFIPSSGMLASFESPRMPRTSPGIAAQSAKPRPFSMAFPAHLDALAQVHAQAQWQGQGHGQMAGPGQGVGQVSSLAPYGLGMSQSNASVDVGLLPRGLDFDARPGGGHAQQTMTISRSQYLPQVTIVSDSQFVRQKVEEATRQALQFQITLGAVMALTSIFGFGAVFSWIEDGWSIWEGVYFAYCSIATIGYGDITLRTSLGRSVFIWFVFLAIGSWTYLGSMVAEVMLDQWIVTVDHIEKRVDRYERKAQLKKMYGKRKRRGRDAGAGPGSAGGAVGGAVAIGGEAAVEVGRPPRRASGTSDGTGKSKGKSKGGSAASIINCSDDAAAAAASVAKQGLSPSDLLVMSGAGAGLPGCASPTAEAELDAGGARQDSGSADSPVRRRTLAGRPRRTMSSFEPLGSAAAAAAATGAGARAADKAGDSDGGAGHADASDNDVRARGGGGRRPRPRGGARCTCRRWLPPLL</sequence>
<feature type="region of interest" description="Disordered" evidence="9">
    <location>
        <begin position="650"/>
        <end position="670"/>
    </location>
</feature>
<dbReference type="EMBL" id="JADGIZ020000015">
    <property type="protein sequence ID" value="KAL2916705.1"/>
    <property type="molecule type" value="Genomic_DNA"/>
</dbReference>
<organism evidence="12 13">
    <name type="scientific">Polyrhizophydium stewartii</name>
    <dbReference type="NCBI Taxonomy" id="2732419"/>
    <lineage>
        <taxon>Eukaryota</taxon>
        <taxon>Fungi</taxon>
        <taxon>Fungi incertae sedis</taxon>
        <taxon>Chytridiomycota</taxon>
        <taxon>Chytridiomycota incertae sedis</taxon>
        <taxon>Chytridiomycetes</taxon>
        <taxon>Rhizophydiales</taxon>
        <taxon>Rhizophydiales incertae sedis</taxon>
        <taxon>Polyrhizophydium</taxon>
    </lineage>
</organism>